<feature type="transmembrane region" description="Helical" evidence="4">
    <location>
        <begin position="250"/>
        <end position="267"/>
    </location>
</feature>
<dbReference type="SUPFAM" id="SSF52540">
    <property type="entry name" value="P-loop containing nucleoside triphosphate hydrolases"/>
    <property type="match status" value="1"/>
</dbReference>
<keyword evidence="4" id="KW-0812">Transmembrane</keyword>
<name>A0A069QS81_HOYLO</name>
<dbReference type="InterPro" id="IPR045076">
    <property type="entry name" value="MutS"/>
</dbReference>
<evidence type="ECO:0000256" key="1">
    <source>
        <dbReference type="ARBA" id="ARBA00022741"/>
    </source>
</evidence>
<dbReference type="RefSeq" id="WP_018966945.1">
    <property type="nucleotide sequence ID" value="NZ_KB899212.1"/>
</dbReference>
<feature type="domain" description="DNA mismatch repair proteins mutS family" evidence="5">
    <location>
        <begin position="428"/>
        <end position="602"/>
    </location>
</feature>
<dbReference type="GO" id="GO:0005829">
    <property type="term" value="C:cytosol"/>
    <property type="evidence" value="ECO:0007669"/>
    <property type="project" value="TreeGrafter"/>
</dbReference>
<dbReference type="AlphaFoldDB" id="A0A069QS81"/>
<evidence type="ECO:0000256" key="2">
    <source>
        <dbReference type="ARBA" id="ARBA00022840"/>
    </source>
</evidence>
<evidence type="ECO:0000259" key="5">
    <source>
        <dbReference type="SMART" id="SM00534"/>
    </source>
</evidence>
<dbReference type="PATRIC" id="fig|1122985.7.peg.1301"/>
<dbReference type="GO" id="GO:0140664">
    <property type="term" value="F:ATP-dependent DNA damage sensor activity"/>
    <property type="evidence" value="ECO:0007669"/>
    <property type="project" value="InterPro"/>
</dbReference>
<feature type="transmembrane region" description="Helical" evidence="4">
    <location>
        <begin position="220"/>
        <end position="244"/>
    </location>
</feature>
<evidence type="ECO:0000256" key="3">
    <source>
        <dbReference type="ARBA" id="ARBA00023125"/>
    </source>
</evidence>
<dbReference type="Proteomes" id="UP000027442">
    <property type="component" value="Unassembled WGS sequence"/>
</dbReference>
<dbReference type="Pfam" id="PF00488">
    <property type="entry name" value="MutS_V"/>
    <property type="match status" value="1"/>
</dbReference>
<dbReference type="HOGENOM" id="CLU_030717_0_0_10"/>
<dbReference type="EMBL" id="JNGW01000048">
    <property type="protein sequence ID" value="KDR52676.1"/>
    <property type="molecule type" value="Genomic_DNA"/>
</dbReference>
<dbReference type="GO" id="GO:0030983">
    <property type="term" value="F:mismatched DNA binding"/>
    <property type="evidence" value="ECO:0007669"/>
    <property type="project" value="InterPro"/>
</dbReference>
<dbReference type="PANTHER" id="PTHR11361">
    <property type="entry name" value="DNA MISMATCH REPAIR PROTEIN MUTS FAMILY MEMBER"/>
    <property type="match status" value="1"/>
</dbReference>
<sequence length="603" mass="67259">MKSATLKDSYRSEASLLAAQLARLKRRNLYFVAGEITSFIAMLGFIVLATTLHNATWTLWLAAVCLALYVIIRRFDVQNEAATTAIDQLRQAYEDEARYLEGDFTPFDDGACHADAHHPFALDLDIFGRSSLFHRLNRTVSTGGSHSLAQSLTCLPGSTPQAKAEVEQKRDAIDELATKQTWRMHFIAQGKGKAGGIDSARLTQAIAAASTVNIPRFATAFLPFALACASIVGFFASVLLAIFTPLDANIPIWWGMINFFAVMLLCAKPLRAVSKTANLLHSELTACVQLLTLITAEEMRAALNKQLKTELEGALHAFKQLEQTVGSLDRRSNILGLMFANALFLSDFFLVRKFLKWQDSNLQRFPQWVDSLSQMDALVSLGTFRYNHPEAVQPQIEDTPHIVYHATNLRHPFLGTKAVGNDLQIRQGQYHIVTGANMAGKSTFLRCVGINYVLAMAGLPVFASEMRVSCFWLFSSMRTTDDLTHGISYFNAELLRLEQLIDYCQQHPNTFIILDEILKGTNSLDKLNGSRLFLQTMSQMPASGIVATHDLELSKLEDEDSARFANYCFEIELGNDVTYSYRITRGVAKNQNATFLLKKILNR</sequence>
<dbReference type="GO" id="GO:0005524">
    <property type="term" value="F:ATP binding"/>
    <property type="evidence" value="ECO:0007669"/>
    <property type="project" value="UniProtKB-KW"/>
</dbReference>
<keyword evidence="1" id="KW-0547">Nucleotide-binding</keyword>
<dbReference type="InterPro" id="IPR000432">
    <property type="entry name" value="DNA_mismatch_repair_MutS_C"/>
</dbReference>
<comment type="caution">
    <text evidence="6">The sequence shown here is derived from an EMBL/GenBank/DDBJ whole genome shotgun (WGS) entry which is preliminary data.</text>
</comment>
<dbReference type="SMART" id="SM00534">
    <property type="entry name" value="MUTSac"/>
    <property type="match status" value="1"/>
</dbReference>
<gene>
    <name evidence="6" type="ORF">HMPREF1991_01254</name>
</gene>
<feature type="transmembrane region" description="Helical" evidence="4">
    <location>
        <begin position="29"/>
        <end position="49"/>
    </location>
</feature>
<proteinExistence type="predicted"/>
<dbReference type="eggNOG" id="COG0249">
    <property type="taxonomic scope" value="Bacteria"/>
</dbReference>
<keyword evidence="4" id="KW-1133">Transmembrane helix</keyword>
<organism evidence="6 7">
    <name type="scientific">Hoylesella loescheii DSM 19665 = JCM 12249 = ATCC 15930</name>
    <dbReference type="NCBI Taxonomy" id="1122985"/>
    <lineage>
        <taxon>Bacteria</taxon>
        <taxon>Pseudomonadati</taxon>
        <taxon>Bacteroidota</taxon>
        <taxon>Bacteroidia</taxon>
        <taxon>Bacteroidales</taxon>
        <taxon>Prevotellaceae</taxon>
        <taxon>Hoylesella</taxon>
    </lineage>
</organism>
<dbReference type="GO" id="GO:0006298">
    <property type="term" value="P:mismatch repair"/>
    <property type="evidence" value="ECO:0007669"/>
    <property type="project" value="InterPro"/>
</dbReference>
<evidence type="ECO:0000313" key="6">
    <source>
        <dbReference type="EMBL" id="KDR52676.1"/>
    </source>
</evidence>
<accession>A0A069QS81</accession>
<dbReference type="Gene3D" id="3.40.50.300">
    <property type="entry name" value="P-loop containing nucleotide triphosphate hydrolases"/>
    <property type="match status" value="1"/>
</dbReference>
<feature type="transmembrane region" description="Helical" evidence="4">
    <location>
        <begin position="55"/>
        <end position="72"/>
    </location>
</feature>
<keyword evidence="4" id="KW-0472">Membrane</keyword>
<dbReference type="PANTHER" id="PTHR11361:SF99">
    <property type="entry name" value="DNA MISMATCH REPAIR PROTEIN"/>
    <property type="match status" value="1"/>
</dbReference>
<dbReference type="InterPro" id="IPR027417">
    <property type="entry name" value="P-loop_NTPase"/>
</dbReference>
<evidence type="ECO:0000313" key="7">
    <source>
        <dbReference type="Proteomes" id="UP000027442"/>
    </source>
</evidence>
<evidence type="ECO:0000256" key="4">
    <source>
        <dbReference type="SAM" id="Phobius"/>
    </source>
</evidence>
<protein>
    <submittedName>
        <fullName evidence="6">MutS domain V protein</fullName>
    </submittedName>
</protein>
<keyword evidence="7" id="KW-1185">Reference proteome</keyword>
<keyword evidence="2" id="KW-0067">ATP-binding</keyword>
<reference evidence="6 7" key="1">
    <citation type="submission" date="2013-08" db="EMBL/GenBank/DDBJ databases">
        <authorList>
            <person name="Weinstock G."/>
            <person name="Sodergren E."/>
            <person name="Wylie T."/>
            <person name="Fulton L."/>
            <person name="Fulton R."/>
            <person name="Fronick C."/>
            <person name="O'Laughlin M."/>
            <person name="Godfrey J."/>
            <person name="Miner T."/>
            <person name="Herter B."/>
            <person name="Appelbaum E."/>
            <person name="Cordes M."/>
            <person name="Lek S."/>
            <person name="Wollam A."/>
            <person name="Pepin K.H."/>
            <person name="Palsikar V.B."/>
            <person name="Mitreva M."/>
            <person name="Wilson R.K."/>
        </authorList>
    </citation>
    <scope>NUCLEOTIDE SEQUENCE [LARGE SCALE GENOMIC DNA]</scope>
    <source>
        <strain evidence="6 7">ATCC 15930</strain>
    </source>
</reference>
<keyword evidence="3" id="KW-0238">DNA-binding</keyword>